<dbReference type="InterPro" id="IPR041118">
    <property type="entry name" value="Rx_N"/>
</dbReference>
<comment type="similarity">
    <text evidence="3">Belongs to the disease resistance NB-LRR family.</text>
</comment>
<dbReference type="EMBL" id="JBFOLJ010000002">
    <property type="protein sequence ID" value="KAL2553271.1"/>
    <property type="molecule type" value="Genomic_DNA"/>
</dbReference>
<reference evidence="16" key="1">
    <citation type="submission" date="2024-07" db="EMBL/GenBank/DDBJ databases">
        <title>Two chromosome-level genome assemblies of Korean endemic species Abeliophyllum distichum and Forsythia ovata (Oleaceae).</title>
        <authorList>
            <person name="Jang H."/>
        </authorList>
    </citation>
    <scope>NUCLEOTIDE SEQUENCE [LARGE SCALE GENOMIC DNA]</scope>
</reference>
<dbReference type="InterPro" id="IPR042197">
    <property type="entry name" value="Apaf_helical"/>
</dbReference>
<evidence type="ECO:0000256" key="7">
    <source>
        <dbReference type="ARBA" id="ARBA00022737"/>
    </source>
</evidence>
<dbReference type="Gene3D" id="3.80.10.10">
    <property type="entry name" value="Ribonuclease Inhibitor"/>
    <property type="match status" value="1"/>
</dbReference>
<dbReference type="Pfam" id="PF23559">
    <property type="entry name" value="WHD_DRP"/>
    <property type="match status" value="1"/>
</dbReference>
<protein>
    <submittedName>
        <fullName evidence="15">Late blight resistance protein-like protein R1A-6</fullName>
    </submittedName>
</protein>
<evidence type="ECO:0000256" key="10">
    <source>
        <dbReference type="ARBA" id="ARBA00022840"/>
    </source>
</evidence>
<evidence type="ECO:0000259" key="14">
    <source>
        <dbReference type="Pfam" id="PF23598"/>
    </source>
</evidence>
<comment type="caution">
    <text evidence="15">The sequence shown here is derived from an EMBL/GenBank/DDBJ whole genome shotgun (WGS) entry which is preliminary data.</text>
</comment>
<feature type="domain" description="NB-ARC" evidence="11">
    <location>
        <begin position="522"/>
        <end position="692"/>
    </location>
</feature>
<proteinExistence type="inferred from homology"/>
<keyword evidence="8" id="KW-0547">Nucleotide-binding</keyword>
<dbReference type="Pfam" id="PF23598">
    <property type="entry name" value="LRR_14"/>
    <property type="match status" value="1"/>
</dbReference>
<dbReference type="FunFam" id="3.40.50.300:FF:001091">
    <property type="entry name" value="Probable disease resistance protein At1g61300"/>
    <property type="match status" value="1"/>
</dbReference>
<dbReference type="InterPro" id="IPR058922">
    <property type="entry name" value="WHD_DRP"/>
</dbReference>
<dbReference type="SUPFAM" id="SSF52058">
    <property type="entry name" value="L domain-like"/>
    <property type="match status" value="1"/>
</dbReference>
<comment type="function">
    <text evidence="1">Confers resistance to late blight (Phytophthora infestans) races carrying the avirulence gene Avr1. Resistance proteins guard the plant against pathogens that contain an appropriate avirulence protein via an indirect interaction with this avirulence protein. That triggers a defense system including the hypersensitive response, which restricts the pathogen growth.</text>
</comment>
<evidence type="ECO:0000259" key="12">
    <source>
        <dbReference type="Pfam" id="PF18052"/>
    </source>
</evidence>
<keyword evidence="4" id="KW-0963">Cytoplasm</keyword>
<dbReference type="FunFam" id="1.10.10.10:FF:000322">
    <property type="entry name" value="Probable disease resistance protein At1g63360"/>
    <property type="match status" value="1"/>
</dbReference>
<evidence type="ECO:0000256" key="2">
    <source>
        <dbReference type="ARBA" id="ARBA00004496"/>
    </source>
</evidence>
<evidence type="ECO:0000256" key="6">
    <source>
        <dbReference type="ARBA" id="ARBA00022667"/>
    </source>
</evidence>
<feature type="domain" description="Disease resistance protein winged helix" evidence="13">
    <location>
        <begin position="776"/>
        <end position="845"/>
    </location>
</feature>
<evidence type="ECO:0000256" key="4">
    <source>
        <dbReference type="ARBA" id="ARBA00022490"/>
    </source>
</evidence>
<evidence type="ECO:0000256" key="3">
    <source>
        <dbReference type="ARBA" id="ARBA00008894"/>
    </source>
</evidence>
<dbReference type="InterPro" id="IPR055414">
    <property type="entry name" value="LRR_R13L4/SHOC2-like"/>
</dbReference>
<evidence type="ECO:0000259" key="13">
    <source>
        <dbReference type="Pfam" id="PF23559"/>
    </source>
</evidence>
<accession>A0ABD1WU87</accession>
<comment type="subcellular location">
    <subcellularLocation>
        <location evidence="2">Cytoplasm</location>
    </subcellularLocation>
</comment>
<dbReference type="GO" id="GO:0005737">
    <property type="term" value="C:cytoplasm"/>
    <property type="evidence" value="ECO:0007669"/>
    <property type="project" value="UniProtKB-SubCell"/>
</dbReference>
<evidence type="ECO:0000313" key="15">
    <source>
        <dbReference type="EMBL" id="KAL2553271.1"/>
    </source>
</evidence>
<dbReference type="GO" id="GO:0051607">
    <property type="term" value="P:defense response to virus"/>
    <property type="evidence" value="ECO:0007669"/>
    <property type="project" value="UniProtKB-ARBA"/>
</dbReference>
<dbReference type="Pfam" id="PF00931">
    <property type="entry name" value="NB-ARC"/>
    <property type="match status" value="1"/>
</dbReference>
<keyword evidence="9" id="KW-0611">Plant defense</keyword>
<dbReference type="GO" id="GO:0005524">
    <property type="term" value="F:ATP binding"/>
    <property type="evidence" value="ECO:0007669"/>
    <property type="project" value="UniProtKB-KW"/>
</dbReference>
<evidence type="ECO:0000313" key="16">
    <source>
        <dbReference type="Proteomes" id="UP001604277"/>
    </source>
</evidence>
<feature type="domain" description="Disease resistance N-terminal" evidence="12">
    <location>
        <begin position="386"/>
        <end position="459"/>
    </location>
</feature>
<gene>
    <name evidence="15" type="ORF">Fot_06890</name>
</gene>
<dbReference type="InterPro" id="IPR036388">
    <property type="entry name" value="WH-like_DNA-bd_sf"/>
</dbReference>
<keyword evidence="10" id="KW-0067">ATP-binding</keyword>
<sequence length="1217" mass="140940">MRELLERVYQIMGLYDLVEIWAAGGRMREEIECILAAKFHGNKELNLGIWGLVPGPVCIIGITKPLKGLSGKRKEGKSRNENNGNDCSSFIETDGSAMYTILAIEEAVINGKSSGTLYKKKRRWYIKFTRHHSHPRKDNAMTERGREIAPSTYNLRRLLEYRFKNERLEMFDGQRQLVLILAQFLIKFCADDDEVIALLKRLDNSAMLCLGYSRHSEEYRNFSTLFRSFMAELQVFFQVRNSKCSLSPNELVAVFIDLFLEILEDILRLQPNFILRLKDSIQTLKMELKFLITFLGDTPSQPIELETTKNVLADIEAVANDVGSFLYSFFFVTDRISVTAMTQTLSDLLGNVVHVKDKIREHCITVVKILPSGMTPKTAVVSLFLVDSILDDIKDLMNQKDDRIASVKDQIQTIHQELMFLRSFLADMKAGRQHPELEDFFIQIRDIAYEVEYVVSSFAPVWYLTIRLPQVMEKINLIRIRLQEMKKKHDAGMLKDAEYPSQQISLQDQRAHIGYEIVVGLEDDATKIKDQLLGETKQLHIISIYGMPGLGKTTLAKKLYHDPWIVQKFDKRAWCVVSQTYRTRNILINILTSMNELNEDAIMDMDDDNLGQKLYRSLSGKRYIIVMDDIWNVNAWYDIRNYFPDNNQGSRLLFTTRHKDVGTEASAFVNPLKLLTEEECWGLLQMKVFHEEPCPKELMDVGKKIARNCDGLPLAVVVIAAVLANMEKKIKLWKDVAERLSSHISEKSNMYIDKLQLSYNYLPMHLKPCFLYFGAFEEDREIAVRKLILLWVSEGFIEKVEHRSSEDVAQEYLTNLINRGLVMVAKRRSDGGVKACNVHDLLRDMCLRIAEKDNFLKVIQNQLSIHEQHQRLSFHSPSIPSFSRPFGLHVRSVLGNLPDPSTFFFSNLKLLKVLDLSTIDFTLYNPTRMEALLLLRFLTVSSITSSIEILENLEFLFVDNREVVEIPENLFKMVKLRHVHFRGGAQFSKSWRMRATKDEIFHGSNLEKVSSISIYDESDEKILRYSPSLRRLKCRVAIFWDSSENNYRYPAFNFLNELESLSVSFRRSYVIEDPNPDLTNLPLNLRRLTLRNFNLSWKQMKIIRELPKLEVLKLRNGTIEEKKWDTSEGEFEKLIFLELDGVQIEDWNASRDHFPKLERLVLRSCHHFGIPSDLGYCQCLLKIDVQGCAKSVEDSALTIKEEQEDYRDDLEVIVSHS</sequence>
<dbReference type="InterPro" id="IPR032675">
    <property type="entry name" value="LRR_dom_sf"/>
</dbReference>
<dbReference type="Gene3D" id="1.10.8.430">
    <property type="entry name" value="Helical domain of apoptotic protease-activating factors"/>
    <property type="match status" value="1"/>
</dbReference>
<dbReference type="PANTHER" id="PTHR23155">
    <property type="entry name" value="DISEASE RESISTANCE PROTEIN RP"/>
    <property type="match status" value="1"/>
</dbReference>
<dbReference type="Gene3D" id="3.40.50.300">
    <property type="entry name" value="P-loop containing nucleotide triphosphate hydrolases"/>
    <property type="match status" value="1"/>
</dbReference>
<evidence type="ECO:0000256" key="1">
    <source>
        <dbReference type="ARBA" id="ARBA00002074"/>
    </source>
</evidence>
<dbReference type="InterPro" id="IPR044974">
    <property type="entry name" value="Disease_R_plants"/>
</dbReference>
<keyword evidence="6" id="KW-0381">Hypersensitive response</keyword>
<keyword evidence="5" id="KW-0433">Leucine-rich repeat</keyword>
<dbReference type="SUPFAM" id="SSF52540">
    <property type="entry name" value="P-loop containing nucleoside triphosphate hydrolases"/>
    <property type="match status" value="1"/>
</dbReference>
<dbReference type="InterPro" id="IPR002182">
    <property type="entry name" value="NB-ARC"/>
</dbReference>
<keyword evidence="16" id="KW-1185">Reference proteome</keyword>
<evidence type="ECO:0000259" key="11">
    <source>
        <dbReference type="Pfam" id="PF00931"/>
    </source>
</evidence>
<dbReference type="Proteomes" id="UP001604277">
    <property type="component" value="Unassembled WGS sequence"/>
</dbReference>
<organism evidence="15 16">
    <name type="scientific">Forsythia ovata</name>
    <dbReference type="NCBI Taxonomy" id="205694"/>
    <lineage>
        <taxon>Eukaryota</taxon>
        <taxon>Viridiplantae</taxon>
        <taxon>Streptophyta</taxon>
        <taxon>Embryophyta</taxon>
        <taxon>Tracheophyta</taxon>
        <taxon>Spermatophyta</taxon>
        <taxon>Magnoliopsida</taxon>
        <taxon>eudicotyledons</taxon>
        <taxon>Gunneridae</taxon>
        <taxon>Pentapetalae</taxon>
        <taxon>asterids</taxon>
        <taxon>lamiids</taxon>
        <taxon>Lamiales</taxon>
        <taxon>Oleaceae</taxon>
        <taxon>Forsythieae</taxon>
        <taxon>Forsythia</taxon>
    </lineage>
</organism>
<dbReference type="Gene3D" id="1.20.5.4130">
    <property type="match status" value="1"/>
</dbReference>
<name>A0ABD1WU87_9LAMI</name>
<dbReference type="PRINTS" id="PR00364">
    <property type="entry name" value="DISEASERSIST"/>
</dbReference>
<feature type="domain" description="Disease resistance R13L4/SHOC-2-like LRR" evidence="14">
    <location>
        <begin position="889"/>
        <end position="1170"/>
    </location>
</feature>
<dbReference type="PANTHER" id="PTHR23155:SF1152">
    <property type="entry name" value="AAA+ ATPASE DOMAIN-CONTAINING PROTEIN"/>
    <property type="match status" value="1"/>
</dbReference>
<dbReference type="GO" id="GO:0009626">
    <property type="term" value="P:plant-type hypersensitive response"/>
    <property type="evidence" value="ECO:0007669"/>
    <property type="project" value="UniProtKB-KW"/>
</dbReference>
<evidence type="ECO:0000256" key="9">
    <source>
        <dbReference type="ARBA" id="ARBA00022821"/>
    </source>
</evidence>
<keyword evidence="7" id="KW-0677">Repeat</keyword>
<dbReference type="CDD" id="cd14798">
    <property type="entry name" value="RX-CC_like"/>
    <property type="match status" value="1"/>
</dbReference>
<evidence type="ECO:0000256" key="5">
    <source>
        <dbReference type="ARBA" id="ARBA00022614"/>
    </source>
</evidence>
<dbReference type="Pfam" id="PF18052">
    <property type="entry name" value="Rx_N"/>
    <property type="match status" value="1"/>
</dbReference>
<dbReference type="InterPro" id="IPR027417">
    <property type="entry name" value="P-loop_NTPase"/>
</dbReference>
<dbReference type="InterPro" id="IPR038005">
    <property type="entry name" value="RX-like_CC"/>
</dbReference>
<evidence type="ECO:0000256" key="8">
    <source>
        <dbReference type="ARBA" id="ARBA00022741"/>
    </source>
</evidence>
<dbReference type="AlphaFoldDB" id="A0ABD1WU87"/>
<dbReference type="Gene3D" id="1.10.10.10">
    <property type="entry name" value="Winged helix-like DNA-binding domain superfamily/Winged helix DNA-binding domain"/>
    <property type="match status" value="1"/>
</dbReference>